<accession>A0ABD2PV30</accession>
<dbReference type="InterPro" id="IPR036186">
    <property type="entry name" value="Serpin_sf"/>
</dbReference>
<reference evidence="1 2" key="1">
    <citation type="submission" date="2024-11" db="EMBL/GenBank/DDBJ databases">
        <title>Adaptive evolution of stress response genes in parasites aligns with host niche diversity.</title>
        <authorList>
            <person name="Hahn C."/>
            <person name="Resl P."/>
        </authorList>
    </citation>
    <scope>NUCLEOTIDE SEQUENCE [LARGE SCALE GENOMIC DNA]</scope>
    <source>
        <strain evidence="1">EGGRZ-B1_66</strain>
        <tissue evidence="1">Body</tissue>
    </source>
</reference>
<protein>
    <submittedName>
        <fullName evidence="1">Uncharacterized protein</fullName>
    </submittedName>
</protein>
<evidence type="ECO:0000313" key="1">
    <source>
        <dbReference type="EMBL" id="KAL3311311.1"/>
    </source>
</evidence>
<dbReference type="AlphaFoldDB" id="A0ABD2PV30"/>
<dbReference type="EMBL" id="JBJKFK010002297">
    <property type="protein sequence ID" value="KAL3311311.1"/>
    <property type="molecule type" value="Genomic_DNA"/>
</dbReference>
<gene>
    <name evidence="1" type="ORF">Ciccas_010111</name>
</gene>
<name>A0ABD2PV30_9PLAT</name>
<dbReference type="InterPro" id="IPR042185">
    <property type="entry name" value="Serpin_sf_2"/>
</dbReference>
<organism evidence="1 2">
    <name type="scientific">Cichlidogyrus casuarinus</name>
    <dbReference type="NCBI Taxonomy" id="1844966"/>
    <lineage>
        <taxon>Eukaryota</taxon>
        <taxon>Metazoa</taxon>
        <taxon>Spiralia</taxon>
        <taxon>Lophotrochozoa</taxon>
        <taxon>Platyhelminthes</taxon>
        <taxon>Monogenea</taxon>
        <taxon>Monopisthocotylea</taxon>
        <taxon>Dactylogyridea</taxon>
        <taxon>Ancyrocephalidae</taxon>
        <taxon>Cichlidogyrus</taxon>
    </lineage>
</organism>
<dbReference type="Gene3D" id="2.30.39.10">
    <property type="entry name" value="Alpha-1-antitrypsin, domain 1"/>
    <property type="match status" value="1"/>
</dbReference>
<dbReference type="Proteomes" id="UP001626550">
    <property type="component" value="Unassembled WGS sequence"/>
</dbReference>
<dbReference type="SUPFAM" id="SSF56574">
    <property type="entry name" value="Serpins"/>
    <property type="match status" value="1"/>
</dbReference>
<proteinExistence type="predicted"/>
<evidence type="ECO:0000313" key="2">
    <source>
        <dbReference type="Proteomes" id="UP001626550"/>
    </source>
</evidence>
<keyword evidence="2" id="KW-1185">Reference proteome</keyword>
<feature type="non-terminal residue" evidence="1">
    <location>
        <position position="69"/>
    </location>
</feature>
<comment type="caution">
    <text evidence="1">The sequence shown here is derived from an EMBL/GenBank/DDBJ whole genome shotgun (WGS) entry which is preliminary data.</text>
</comment>
<sequence length="69" mass="7996">MVATILGSKNIFPYLRDEEQGYQIINLPFDGNQDFKFMVFLPIERFGKVKVPMNADAYGGIVQKFEDKY</sequence>